<dbReference type="InterPro" id="IPR011527">
    <property type="entry name" value="ABC1_TM_dom"/>
</dbReference>
<comment type="similarity">
    <text evidence="2">Belongs to the ABC transporter superfamily. ABCB family. Multidrug resistance exporter (TC 3.A.1.201) subfamily.</text>
</comment>
<organism evidence="13 14">
    <name type="scientific">Ascaris lumbricoides</name>
    <name type="common">Giant roundworm</name>
    <dbReference type="NCBI Taxonomy" id="6252"/>
    <lineage>
        <taxon>Eukaryota</taxon>
        <taxon>Metazoa</taxon>
        <taxon>Ecdysozoa</taxon>
        <taxon>Nematoda</taxon>
        <taxon>Chromadorea</taxon>
        <taxon>Rhabditida</taxon>
        <taxon>Spirurina</taxon>
        <taxon>Ascaridomorpha</taxon>
        <taxon>Ascaridoidea</taxon>
        <taxon>Ascarididae</taxon>
        <taxon>Ascaris</taxon>
    </lineage>
</organism>
<evidence type="ECO:0000259" key="12">
    <source>
        <dbReference type="PROSITE" id="PS50929"/>
    </source>
</evidence>
<dbReference type="InterPro" id="IPR036640">
    <property type="entry name" value="ABC1_TM_sf"/>
</dbReference>
<feature type="domain" description="ABC transporter" evidence="11">
    <location>
        <begin position="342"/>
        <end position="578"/>
    </location>
</feature>
<dbReference type="InterPro" id="IPR027417">
    <property type="entry name" value="P-loop_NTPase"/>
</dbReference>
<keyword evidence="9 10" id="KW-0472">Membrane</keyword>
<dbReference type="SUPFAM" id="SSF90123">
    <property type="entry name" value="ABC transporter transmembrane region"/>
    <property type="match status" value="2"/>
</dbReference>
<feature type="transmembrane region" description="Helical" evidence="10">
    <location>
        <begin position="279"/>
        <end position="299"/>
    </location>
</feature>
<dbReference type="GO" id="GO:0015421">
    <property type="term" value="F:ABC-type oligopeptide transporter activity"/>
    <property type="evidence" value="ECO:0007669"/>
    <property type="project" value="TreeGrafter"/>
</dbReference>
<dbReference type="InterPro" id="IPR003593">
    <property type="entry name" value="AAA+_ATPase"/>
</dbReference>
<dbReference type="GO" id="GO:0005743">
    <property type="term" value="C:mitochondrial inner membrane"/>
    <property type="evidence" value="ECO:0007669"/>
    <property type="project" value="TreeGrafter"/>
</dbReference>
<sequence>MGTFAGIAHGTGFPLLSIVLGGMTTIFLRAQNSDFVTGHSLIDNNSGISPISKEEFDASVATYCLYYLLIGIFMFISSYIQIACWESFSERTTHRIRQKYLKAILRQEIAWFDTQQTGNLTARLTDDLERVREGLGDKLSMMIQLVAAFIAGFIVGFIYNWRMTLVMMAFAPLNALTGAWMSRMASTRTQVEQEKYAVAGAIAEETFSSIRTVHSLNGATREIARYEKALEDGRRTGRLKYLYMGIGMALNYLIMYASYAVAFWYGSLIIIGDPTFDRGSVFTVFFSVMSGSMALGGALPNMATFAMARGAARKVLSVINSVPIIDPYSSSGTFPSKLKGAISFQNVSFSYPIRKDIQILDRVSFDISPGRKIALVGASGCGKSTIINLLLRFYDPDLGMVTLDGYDIRSLNVRRLRDAIGIVSQEPILFDGTIESNIRLGWEKATREDIVRACKQANAWEFIQLLPDGLSTRVGERGVQLSGGQKQRIAIARALIKNPLILLLDEATSALDTESESIVQKALEQAQIGRTTITIAHRLSTIRDVDEILVFRNGTIVEKGTHIDLIASRGLYYGMVLAQDINQQTEVIDDEMDEANDVDDRSSNLDVVRKKRSVATSYHRSMSEPSELSLRSSAVIVKELQDAAEASESSVRPTPMSRILLVNRETWPYLFVGLLGCCLSGIVPPFFALVYSQIFSVFSEPVDRLGPDARFWSLMFLACGVINAVGFFISESSVRPTPMSRILLVNRETWPYLFVGLLGCCLSGIVPPFFALVYSQIFSVFSEPVDRLGPDARFWSLMFLACGVINAVGFFISANMLGLCGETLTKKIRLMAFTNLLRQDIAFYDDPRHSTGKLCTRFATDAPNVRYVFTRLPLVVASVVTLVGAIAIGFLFGWQLALILLAIIPLILGSGYVEMRLQFGKQLRETELLEEAGRTATEAVENIRTVQSLNKQSAFIQNMQRAHIYGAVFAFSQSLIFFMYALAFWLGSLFVDSAVMQPINVYRVFFAIAFCGQSVGHISAFIPDVVKARLAASLVFHLSEYPTAIDSLSDQGSRITIKGAIQLKNVFFSYPTRRNTRILRGLTLNVKEGETVALVGHSGCGKSTVMGLLERFYDTNRGNIVSCNYFYKNHYVVYRVIIIYT</sequence>
<feature type="transmembrane region" description="Helical" evidence="10">
    <location>
        <begin position="964"/>
        <end position="986"/>
    </location>
</feature>
<evidence type="ECO:0000256" key="1">
    <source>
        <dbReference type="ARBA" id="ARBA00004141"/>
    </source>
</evidence>
<dbReference type="FunFam" id="1.20.1560.10:FF:000018">
    <property type="entry name" value="ATP-binding cassette subfamily B member 11"/>
    <property type="match status" value="1"/>
</dbReference>
<feature type="transmembrane region" description="Helical" evidence="10">
    <location>
        <begin position="750"/>
        <end position="774"/>
    </location>
</feature>
<feature type="transmembrane region" description="Helical" evidence="10">
    <location>
        <begin position="898"/>
        <end position="915"/>
    </location>
</feature>
<dbReference type="GO" id="GO:0005524">
    <property type="term" value="F:ATP binding"/>
    <property type="evidence" value="ECO:0007669"/>
    <property type="project" value="UniProtKB-KW"/>
</dbReference>
<feature type="transmembrane region" description="Helical" evidence="10">
    <location>
        <begin position="667"/>
        <end position="691"/>
    </location>
</feature>
<evidence type="ECO:0000256" key="6">
    <source>
        <dbReference type="ARBA" id="ARBA00022741"/>
    </source>
</evidence>
<dbReference type="Pfam" id="PF00005">
    <property type="entry name" value="ABC_tran"/>
    <property type="match status" value="2"/>
</dbReference>
<name>A0A9J2PGH0_ASCLU</name>
<keyword evidence="6" id="KW-0547">Nucleotide-binding</keyword>
<feature type="transmembrane region" description="Helical" evidence="10">
    <location>
        <begin position="65"/>
        <end position="88"/>
    </location>
</feature>
<dbReference type="CDD" id="cd03249">
    <property type="entry name" value="ABC_MTABC3_MDL1_MDL2"/>
    <property type="match status" value="1"/>
</dbReference>
<keyword evidence="3" id="KW-0813">Transport</keyword>
<dbReference type="GO" id="GO:0016887">
    <property type="term" value="F:ATP hydrolysis activity"/>
    <property type="evidence" value="ECO:0007669"/>
    <property type="project" value="InterPro"/>
</dbReference>
<evidence type="ECO:0000256" key="7">
    <source>
        <dbReference type="ARBA" id="ARBA00022840"/>
    </source>
</evidence>
<evidence type="ECO:0000256" key="2">
    <source>
        <dbReference type="ARBA" id="ARBA00007577"/>
    </source>
</evidence>
<dbReference type="Pfam" id="PF00664">
    <property type="entry name" value="ABC_membrane"/>
    <property type="match status" value="2"/>
</dbReference>
<dbReference type="CDD" id="cd18577">
    <property type="entry name" value="ABC_6TM_Pgp_ABCB1_D1_like"/>
    <property type="match status" value="1"/>
</dbReference>
<feature type="domain" description="ABC transmembrane type-1" evidence="12">
    <location>
        <begin position="1"/>
        <end position="307"/>
    </location>
</feature>
<dbReference type="Proteomes" id="UP000036681">
    <property type="component" value="Unplaced"/>
</dbReference>
<evidence type="ECO:0000256" key="8">
    <source>
        <dbReference type="ARBA" id="ARBA00022989"/>
    </source>
</evidence>
<dbReference type="SMART" id="SM00382">
    <property type="entry name" value="AAA"/>
    <property type="match status" value="1"/>
</dbReference>
<accession>A0A9J2PGH0</accession>
<keyword evidence="8 10" id="KW-1133">Transmembrane helix</keyword>
<dbReference type="FunFam" id="3.40.50.300:FF:000205">
    <property type="entry name" value="ABC transporter B family member 4"/>
    <property type="match status" value="1"/>
</dbReference>
<dbReference type="PROSITE" id="PS50893">
    <property type="entry name" value="ABC_TRANSPORTER_2"/>
    <property type="match status" value="1"/>
</dbReference>
<protein>
    <submittedName>
        <fullName evidence="14">Uncharacterized protein</fullName>
    </submittedName>
</protein>
<evidence type="ECO:0000313" key="14">
    <source>
        <dbReference type="WBParaSite" id="ALUE_0000909501-mRNA-1"/>
    </source>
</evidence>
<dbReference type="WBParaSite" id="ALUE_0000909501-mRNA-1">
    <property type="protein sequence ID" value="ALUE_0000909501-mRNA-1"/>
    <property type="gene ID" value="ALUE_0000909501"/>
</dbReference>
<dbReference type="InterPro" id="IPR017871">
    <property type="entry name" value="ABC_transporter-like_CS"/>
</dbReference>
<feature type="transmembrane region" description="Helical" evidence="10">
    <location>
        <begin position="12"/>
        <end position="30"/>
    </location>
</feature>
<keyword evidence="13" id="KW-1185">Reference proteome</keyword>
<comment type="subcellular location">
    <subcellularLocation>
        <location evidence="1">Membrane</location>
        <topology evidence="1">Multi-pass membrane protein</topology>
    </subcellularLocation>
</comment>
<dbReference type="PANTHER" id="PTHR43394:SF27">
    <property type="entry name" value="ATP-DEPENDENT TRANSLOCASE ABCB1-LIKE"/>
    <property type="match status" value="1"/>
</dbReference>
<feature type="domain" description="ABC transmembrane type-1" evidence="12">
    <location>
        <begin position="754"/>
        <end position="1027"/>
    </location>
</feature>
<dbReference type="SUPFAM" id="SSF52540">
    <property type="entry name" value="P-loop containing nucleoside triphosphate hydrolases"/>
    <property type="match status" value="2"/>
</dbReference>
<dbReference type="Gene3D" id="3.40.50.300">
    <property type="entry name" value="P-loop containing nucleotide triphosphate hydrolases"/>
    <property type="match status" value="2"/>
</dbReference>
<feature type="transmembrane region" description="Helical" evidence="10">
    <location>
        <begin position="241"/>
        <end position="267"/>
    </location>
</feature>
<dbReference type="PROSITE" id="PS00211">
    <property type="entry name" value="ABC_TRANSPORTER_1"/>
    <property type="match status" value="1"/>
</dbReference>
<dbReference type="InterPro" id="IPR039421">
    <property type="entry name" value="Type_1_exporter"/>
</dbReference>
<reference evidence="14" key="1">
    <citation type="submission" date="2023-03" db="UniProtKB">
        <authorList>
            <consortium name="WormBaseParasite"/>
        </authorList>
    </citation>
    <scope>IDENTIFICATION</scope>
</reference>
<evidence type="ECO:0000256" key="10">
    <source>
        <dbReference type="SAM" id="Phobius"/>
    </source>
</evidence>
<dbReference type="Gene3D" id="1.20.1560.10">
    <property type="entry name" value="ABC transporter type 1, transmembrane domain"/>
    <property type="match status" value="4"/>
</dbReference>
<dbReference type="CDD" id="cd18578">
    <property type="entry name" value="ABC_6TM_Pgp_ABCB1_D2_like"/>
    <property type="match status" value="1"/>
</dbReference>
<keyword evidence="5" id="KW-0677">Repeat</keyword>
<keyword evidence="7" id="KW-0067">ATP-binding</keyword>
<keyword evidence="4 10" id="KW-0812">Transmembrane</keyword>
<evidence type="ECO:0000313" key="13">
    <source>
        <dbReference type="Proteomes" id="UP000036681"/>
    </source>
</evidence>
<feature type="transmembrane region" description="Helical" evidence="10">
    <location>
        <begin position="872"/>
        <end position="892"/>
    </location>
</feature>
<proteinExistence type="inferred from homology"/>
<evidence type="ECO:0000259" key="11">
    <source>
        <dbReference type="PROSITE" id="PS50893"/>
    </source>
</evidence>
<evidence type="ECO:0000256" key="3">
    <source>
        <dbReference type="ARBA" id="ARBA00022448"/>
    </source>
</evidence>
<dbReference type="AlphaFoldDB" id="A0A9J2PGH0"/>
<feature type="transmembrane region" description="Helical" evidence="10">
    <location>
        <begin position="139"/>
        <end position="159"/>
    </location>
</feature>
<dbReference type="GO" id="GO:0090374">
    <property type="term" value="P:oligopeptide export from mitochondrion"/>
    <property type="evidence" value="ECO:0007669"/>
    <property type="project" value="TreeGrafter"/>
</dbReference>
<feature type="transmembrane region" description="Helical" evidence="10">
    <location>
        <begin position="1001"/>
        <end position="1022"/>
    </location>
</feature>
<evidence type="ECO:0000256" key="5">
    <source>
        <dbReference type="ARBA" id="ARBA00022737"/>
    </source>
</evidence>
<feature type="transmembrane region" description="Helical" evidence="10">
    <location>
        <begin position="711"/>
        <end position="729"/>
    </location>
</feature>
<dbReference type="PANTHER" id="PTHR43394">
    <property type="entry name" value="ATP-DEPENDENT PERMEASE MDL1, MITOCHONDRIAL"/>
    <property type="match status" value="1"/>
</dbReference>
<dbReference type="PROSITE" id="PS50929">
    <property type="entry name" value="ABC_TM1F"/>
    <property type="match status" value="2"/>
</dbReference>
<dbReference type="InterPro" id="IPR003439">
    <property type="entry name" value="ABC_transporter-like_ATP-bd"/>
</dbReference>
<evidence type="ECO:0000256" key="9">
    <source>
        <dbReference type="ARBA" id="ARBA00023136"/>
    </source>
</evidence>
<dbReference type="FunFam" id="1.20.1560.10:FF:000009">
    <property type="entry name" value="ABC transporter B family member 1"/>
    <property type="match status" value="1"/>
</dbReference>
<feature type="transmembrane region" description="Helical" evidence="10">
    <location>
        <begin position="794"/>
        <end position="821"/>
    </location>
</feature>
<evidence type="ECO:0000256" key="4">
    <source>
        <dbReference type="ARBA" id="ARBA00022692"/>
    </source>
</evidence>